<evidence type="ECO:0000313" key="2">
    <source>
        <dbReference type="EMBL" id="MXV17561.1"/>
    </source>
</evidence>
<dbReference type="GO" id="GO:0004622">
    <property type="term" value="F:phosphatidylcholine lysophospholipase activity"/>
    <property type="evidence" value="ECO:0007669"/>
    <property type="project" value="TreeGrafter"/>
</dbReference>
<evidence type="ECO:0000313" key="3">
    <source>
        <dbReference type="Proteomes" id="UP000451233"/>
    </source>
</evidence>
<sequence length="238" mass="25590">MTKLWLIFFLAAETLAGCSGKNKDMTTLINQSPVNTSDPAGGLSYLALGDSYTVGESVPSAQAFPAQLADGLKQQGKPVGNIQVIARTGWTTDELQAAIRSAKTGTFDVVTLLIGVNNQYRGYSQVTYREEFRDLLATAIRFANGSKAHVFVLSIPDWGVMPFAEGRDRAKIGAEIDAFNAINKEETLKAGVSYTDITLLSKQALTDLTLAAPDGLHPSGKQYSLWVKELVGKVVSSQ</sequence>
<dbReference type="Proteomes" id="UP000451233">
    <property type="component" value="Unassembled WGS sequence"/>
</dbReference>
<reference evidence="2 3" key="1">
    <citation type="submission" date="2019-11" db="EMBL/GenBank/DDBJ databases">
        <title>Pedobacter sp. HMF7056 Genome sequencing and assembly.</title>
        <authorList>
            <person name="Kang H."/>
            <person name="Kim H."/>
            <person name="Joh K."/>
        </authorList>
    </citation>
    <scope>NUCLEOTIDE SEQUENCE [LARGE SCALE GENOMIC DNA]</scope>
    <source>
        <strain evidence="2 3">HMF7056</strain>
    </source>
</reference>
<dbReference type="RefSeq" id="WP_160908555.1">
    <property type="nucleotide sequence ID" value="NZ_WVHS01000005.1"/>
</dbReference>
<dbReference type="PANTHER" id="PTHR30383:SF5">
    <property type="entry name" value="SGNH HYDROLASE-TYPE ESTERASE DOMAIN-CONTAINING PROTEIN"/>
    <property type="match status" value="1"/>
</dbReference>
<comment type="caution">
    <text evidence="2">The sequence shown here is derived from an EMBL/GenBank/DDBJ whole genome shotgun (WGS) entry which is preliminary data.</text>
</comment>
<proteinExistence type="predicted"/>
<dbReference type="AlphaFoldDB" id="A0A7K1Y2U5"/>
<feature type="domain" description="SGNH hydrolase-type esterase" evidence="1">
    <location>
        <begin position="47"/>
        <end position="223"/>
    </location>
</feature>
<dbReference type="InterPro" id="IPR013830">
    <property type="entry name" value="SGNH_hydro"/>
</dbReference>
<evidence type="ECO:0000259" key="1">
    <source>
        <dbReference type="Pfam" id="PF13472"/>
    </source>
</evidence>
<keyword evidence="2" id="KW-0378">Hydrolase</keyword>
<protein>
    <submittedName>
        <fullName evidence="2">SGNH/GDSL hydrolase family protein</fullName>
    </submittedName>
</protein>
<dbReference type="SUPFAM" id="SSF52266">
    <property type="entry name" value="SGNH hydrolase"/>
    <property type="match status" value="1"/>
</dbReference>
<dbReference type="InterPro" id="IPR051532">
    <property type="entry name" value="Ester_Hydrolysis_Enzymes"/>
</dbReference>
<dbReference type="EMBL" id="WVHS01000005">
    <property type="protein sequence ID" value="MXV17561.1"/>
    <property type="molecule type" value="Genomic_DNA"/>
</dbReference>
<organism evidence="2 3">
    <name type="scientific">Hufsiella ginkgonis</name>
    <dbReference type="NCBI Taxonomy" id="2695274"/>
    <lineage>
        <taxon>Bacteria</taxon>
        <taxon>Pseudomonadati</taxon>
        <taxon>Bacteroidota</taxon>
        <taxon>Sphingobacteriia</taxon>
        <taxon>Sphingobacteriales</taxon>
        <taxon>Sphingobacteriaceae</taxon>
        <taxon>Hufsiella</taxon>
    </lineage>
</organism>
<keyword evidence="3" id="KW-1185">Reference proteome</keyword>
<gene>
    <name evidence="2" type="ORF">GS398_19835</name>
</gene>
<dbReference type="Pfam" id="PF13472">
    <property type="entry name" value="Lipase_GDSL_2"/>
    <property type="match status" value="1"/>
</dbReference>
<dbReference type="InterPro" id="IPR036514">
    <property type="entry name" value="SGNH_hydro_sf"/>
</dbReference>
<dbReference type="CDD" id="cd01832">
    <property type="entry name" value="SGNH_hydrolase_like_1"/>
    <property type="match status" value="1"/>
</dbReference>
<name>A0A7K1Y2U5_9SPHI</name>
<accession>A0A7K1Y2U5</accession>
<dbReference type="Gene3D" id="3.40.50.1110">
    <property type="entry name" value="SGNH hydrolase"/>
    <property type="match status" value="1"/>
</dbReference>
<dbReference type="PANTHER" id="PTHR30383">
    <property type="entry name" value="THIOESTERASE 1/PROTEASE 1/LYSOPHOSPHOLIPASE L1"/>
    <property type="match status" value="1"/>
</dbReference>